<dbReference type="SUPFAM" id="SSF53822">
    <property type="entry name" value="Periplasmic binding protein-like I"/>
    <property type="match status" value="1"/>
</dbReference>
<keyword evidence="3 5" id="KW-0732">Signal</keyword>
<evidence type="ECO:0000259" key="6">
    <source>
        <dbReference type="Pfam" id="PF13458"/>
    </source>
</evidence>
<name>A0A923MT17_9BURK</name>
<dbReference type="PANTHER" id="PTHR47235">
    <property type="entry name" value="BLR6548 PROTEIN"/>
    <property type="match status" value="1"/>
</dbReference>
<dbReference type="PANTHER" id="PTHR47235:SF1">
    <property type="entry name" value="BLR6548 PROTEIN"/>
    <property type="match status" value="1"/>
</dbReference>
<dbReference type="InterPro" id="IPR006311">
    <property type="entry name" value="TAT_signal"/>
</dbReference>
<dbReference type="CDD" id="cd06326">
    <property type="entry name" value="PBP1_ABC_ligand_binding-like"/>
    <property type="match status" value="1"/>
</dbReference>
<protein>
    <submittedName>
        <fullName evidence="7">ABC transporter substrate-binding protein</fullName>
    </submittedName>
</protein>
<feature type="domain" description="Leucine-binding protein" evidence="6">
    <location>
        <begin position="36"/>
        <end position="358"/>
    </location>
</feature>
<evidence type="ECO:0000313" key="8">
    <source>
        <dbReference type="Proteomes" id="UP000608513"/>
    </source>
</evidence>
<dbReference type="Pfam" id="PF13458">
    <property type="entry name" value="Peripla_BP_6"/>
    <property type="match status" value="1"/>
</dbReference>
<dbReference type="Gene3D" id="3.40.50.2300">
    <property type="match status" value="2"/>
</dbReference>
<accession>A0A923MT17</accession>
<reference evidence="7" key="1">
    <citation type="submission" date="2020-08" db="EMBL/GenBank/DDBJ databases">
        <title>Ramlibacter sp. USB13 16S ribosomal RNA gene genome sequencing and assembly.</title>
        <authorList>
            <person name="Kang M."/>
        </authorList>
    </citation>
    <scope>NUCLEOTIDE SEQUENCE</scope>
    <source>
        <strain evidence="7">USB13</strain>
    </source>
</reference>
<evidence type="ECO:0000313" key="7">
    <source>
        <dbReference type="EMBL" id="MBC5784476.1"/>
    </source>
</evidence>
<dbReference type="RefSeq" id="WP_187077230.1">
    <property type="nucleotide sequence ID" value="NZ_JACORT010000007.1"/>
</dbReference>
<proteinExistence type="inferred from homology"/>
<keyword evidence="8" id="KW-1185">Reference proteome</keyword>
<keyword evidence="4" id="KW-0029">Amino-acid transport</keyword>
<dbReference type="Proteomes" id="UP000608513">
    <property type="component" value="Unassembled WGS sequence"/>
</dbReference>
<organism evidence="7 8">
    <name type="scientific">Ramlibacter cellulosilyticus</name>
    <dbReference type="NCBI Taxonomy" id="2764187"/>
    <lineage>
        <taxon>Bacteria</taxon>
        <taxon>Pseudomonadati</taxon>
        <taxon>Pseudomonadota</taxon>
        <taxon>Betaproteobacteria</taxon>
        <taxon>Burkholderiales</taxon>
        <taxon>Comamonadaceae</taxon>
        <taxon>Ramlibacter</taxon>
    </lineage>
</organism>
<feature type="signal peptide" evidence="5">
    <location>
        <begin position="1"/>
        <end position="25"/>
    </location>
</feature>
<evidence type="ECO:0000256" key="5">
    <source>
        <dbReference type="SAM" id="SignalP"/>
    </source>
</evidence>
<keyword evidence="2" id="KW-0813">Transport</keyword>
<evidence type="ECO:0000256" key="2">
    <source>
        <dbReference type="ARBA" id="ARBA00022448"/>
    </source>
</evidence>
<dbReference type="PROSITE" id="PS51318">
    <property type="entry name" value="TAT"/>
    <property type="match status" value="1"/>
</dbReference>
<feature type="chain" id="PRO_5037203636" evidence="5">
    <location>
        <begin position="26"/>
        <end position="374"/>
    </location>
</feature>
<dbReference type="InterPro" id="IPR028081">
    <property type="entry name" value="Leu-bd"/>
</dbReference>
<dbReference type="EMBL" id="JACORT010000007">
    <property type="protein sequence ID" value="MBC5784476.1"/>
    <property type="molecule type" value="Genomic_DNA"/>
</dbReference>
<dbReference type="PRINTS" id="PR00337">
    <property type="entry name" value="LEUILEVALBP"/>
</dbReference>
<dbReference type="AlphaFoldDB" id="A0A923MT17"/>
<evidence type="ECO:0000256" key="4">
    <source>
        <dbReference type="ARBA" id="ARBA00022970"/>
    </source>
</evidence>
<dbReference type="InterPro" id="IPR028082">
    <property type="entry name" value="Peripla_BP_I"/>
</dbReference>
<evidence type="ECO:0000256" key="1">
    <source>
        <dbReference type="ARBA" id="ARBA00010062"/>
    </source>
</evidence>
<dbReference type="InterPro" id="IPR000709">
    <property type="entry name" value="Leu_Ile_Val-bd"/>
</dbReference>
<sequence>MLNRRRFTRALAGAAALAGAPALRAQGDRLLLAQSAPFTGPSAQLGIQFHQGAKLYFDQLNAQGGLHRRQIELVKLDDGYEPDRCVENTRKLIAEDPVALFGYIGTPTSVAALPLATAAKIPFVAPFTGAMALRQPLNRWAFHVRASYNDETELIVKQLTSLNVHGIAVFHQNDAYGKAGLDGVELAMKARNMKVLAQATVERNSVDVAGAVRKLVAAQPDAIVQIGAYKACAAFIRQARAAGFGGTFFNVSFVGTQALADELGKDATGVVVSQVMPSPYNAARPITREFLAAVKKAGGDYQANFSSMEGYLAAKVMAEGIRRGKPTHEGVVAGLEAIGNEDFGGFTVSFSPNDHVASKFVELSMLTGDGKVRT</sequence>
<dbReference type="GO" id="GO:0006865">
    <property type="term" value="P:amino acid transport"/>
    <property type="evidence" value="ECO:0007669"/>
    <property type="project" value="UniProtKB-KW"/>
</dbReference>
<gene>
    <name evidence="7" type="ORF">H8N03_16125</name>
</gene>
<evidence type="ECO:0000256" key="3">
    <source>
        <dbReference type="ARBA" id="ARBA00022729"/>
    </source>
</evidence>
<comment type="similarity">
    <text evidence="1">Belongs to the leucine-binding protein family.</text>
</comment>
<comment type="caution">
    <text evidence="7">The sequence shown here is derived from an EMBL/GenBank/DDBJ whole genome shotgun (WGS) entry which is preliminary data.</text>
</comment>